<dbReference type="PANTHER" id="PTHR37423">
    <property type="entry name" value="SOLUBLE LYTIC MUREIN TRANSGLYCOSYLASE-RELATED"/>
    <property type="match status" value="1"/>
</dbReference>
<keyword evidence="4" id="KW-1185">Reference proteome</keyword>
<name>A0ABT3DUS8_9XANT</name>
<evidence type="ECO:0000313" key="4">
    <source>
        <dbReference type="Proteomes" id="UP001320843"/>
    </source>
</evidence>
<organism evidence="3 4">
    <name type="scientific">Xanthomonas sacchari</name>
    <dbReference type="NCBI Taxonomy" id="56458"/>
    <lineage>
        <taxon>Bacteria</taxon>
        <taxon>Pseudomonadati</taxon>
        <taxon>Pseudomonadota</taxon>
        <taxon>Gammaproteobacteria</taxon>
        <taxon>Lysobacterales</taxon>
        <taxon>Lysobacteraceae</taxon>
        <taxon>Xanthomonas</taxon>
    </lineage>
</organism>
<sequence length="217" mass="23183">MAMLGVACGAAWGGEVNQSALQAGFAGLNQAARPAYVEKPQVIRTISQSGGDEIMALQLIRMEPRNSQPAFRAPGYPRGRASAPYPRSAYSTEIAYAVARTGVDEALIRSVIHAESAYQPNAVSRTGAQGLMQLMPATARRFGVADSVDPAQNILGGATYLRWLLNRYSGDTTLAVAAYNAGEGAVDKYGGIPPYQETRQYVSKVATLLPLYQQIAR</sequence>
<dbReference type="PROSITE" id="PS00922">
    <property type="entry name" value="TRANSGLYCOSYLASE"/>
    <property type="match status" value="1"/>
</dbReference>
<evidence type="ECO:0000313" key="3">
    <source>
        <dbReference type="EMBL" id="MCW0399256.1"/>
    </source>
</evidence>
<dbReference type="SUPFAM" id="SSF53955">
    <property type="entry name" value="Lysozyme-like"/>
    <property type="match status" value="1"/>
</dbReference>
<dbReference type="CDD" id="cd00254">
    <property type="entry name" value="LT-like"/>
    <property type="match status" value="1"/>
</dbReference>
<evidence type="ECO:0000259" key="2">
    <source>
        <dbReference type="Pfam" id="PF01464"/>
    </source>
</evidence>
<comment type="caution">
    <text evidence="3">The sequence shown here is derived from an EMBL/GenBank/DDBJ whole genome shotgun (WGS) entry which is preliminary data.</text>
</comment>
<keyword evidence="3" id="KW-0456">Lyase</keyword>
<comment type="similarity">
    <text evidence="1">Belongs to the transglycosylase Slt family.</text>
</comment>
<dbReference type="Proteomes" id="UP001320843">
    <property type="component" value="Unassembled WGS sequence"/>
</dbReference>
<accession>A0ABT3DUS8</accession>
<dbReference type="InterPro" id="IPR008258">
    <property type="entry name" value="Transglycosylase_SLT_dom_1"/>
</dbReference>
<dbReference type="InterPro" id="IPR023346">
    <property type="entry name" value="Lysozyme-like_dom_sf"/>
</dbReference>
<evidence type="ECO:0000256" key="1">
    <source>
        <dbReference type="ARBA" id="ARBA00007734"/>
    </source>
</evidence>
<dbReference type="EC" id="4.2.2.-" evidence="3"/>
<gene>
    <name evidence="3" type="ORF">NB700_001812</name>
</gene>
<dbReference type="PANTHER" id="PTHR37423:SF2">
    <property type="entry name" value="MEMBRANE-BOUND LYTIC MUREIN TRANSGLYCOSYLASE C"/>
    <property type="match status" value="1"/>
</dbReference>
<dbReference type="InterPro" id="IPR000189">
    <property type="entry name" value="Transglyc_AS"/>
</dbReference>
<dbReference type="Gene3D" id="1.10.530.10">
    <property type="match status" value="1"/>
</dbReference>
<reference evidence="3 4" key="1">
    <citation type="submission" date="2022-06" db="EMBL/GenBank/DDBJ databases">
        <title>Dynamics of rice microbiomes reveals core vertical transmitted seed endophytes.</title>
        <authorList>
            <person name="Liao K."/>
            <person name="Zhang X."/>
        </authorList>
    </citation>
    <scope>NUCLEOTIDE SEQUENCE [LARGE SCALE GENOMIC DNA]</scope>
    <source>
        <strain evidence="3 4">YT10-10-1</strain>
    </source>
</reference>
<dbReference type="GO" id="GO:0016829">
    <property type="term" value="F:lyase activity"/>
    <property type="evidence" value="ECO:0007669"/>
    <property type="project" value="UniProtKB-KW"/>
</dbReference>
<protein>
    <submittedName>
        <fullName evidence="3">Membrane-bound lytic murein transglycosylase F</fullName>
        <ecNumber evidence="3">4.2.2.-</ecNumber>
    </submittedName>
</protein>
<dbReference type="EMBL" id="JANFWR010000010">
    <property type="protein sequence ID" value="MCW0399256.1"/>
    <property type="molecule type" value="Genomic_DNA"/>
</dbReference>
<proteinExistence type="inferred from homology"/>
<dbReference type="Pfam" id="PF01464">
    <property type="entry name" value="SLT"/>
    <property type="match status" value="1"/>
</dbReference>
<feature type="domain" description="Transglycosylase SLT" evidence="2">
    <location>
        <begin position="96"/>
        <end position="198"/>
    </location>
</feature>